<dbReference type="VEuPathDB" id="ToxoDB:ETH2_1479100"/>
<accession>U6L2I4</accession>
<dbReference type="Proteomes" id="UP000030747">
    <property type="component" value="Unassembled WGS sequence"/>
</dbReference>
<organism evidence="3 4">
    <name type="scientific">Eimeria tenella</name>
    <name type="common">Coccidian parasite</name>
    <dbReference type="NCBI Taxonomy" id="5802"/>
    <lineage>
        <taxon>Eukaryota</taxon>
        <taxon>Sar</taxon>
        <taxon>Alveolata</taxon>
        <taxon>Apicomplexa</taxon>
        <taxon>Conoidasida</taxon>
        <taxon>Coccidia</taxon>
        <taxon>Eucoccidiorida</taxon>
        <taxon>Eimeriorina</taxon>
        <taxon>Eimeriidae</taxon>
        <taxon>Eimeria</taxon>
    </lineage>
</organism>
<proteinExistence type="predicted"/>
<dbReference type="OrthoDB" id="347934at2759"/>
<name>U6L2I4_EIMTE</name>
<dbReference type="AlphaFoldDB" id="U6L2I4"/>
<dbReference type="GeneID" id="25256897"/>
<keyword evidence="2" id="KW-0472">Membrane</keyword>
<dbReference type="RefSeq" id="XP_013235350.1">
    <property type="nucleotide sequence ID" value="XM_013379896.1"/>
</dbReference>
<feature type="compositionally biased region" description="Low complexity" evidence="1">
    <location>
        <begin position="32"/>
        <end position="64"/>
    </location>
</feature>
<keyword evidence="2" id="KW-0812">Transmembrane</keyword>
<keyword evidence="4" id="KW-1185">Reference proteome</keyword>
<keyword evidence="2" id="KW-1133">Transmembrane helix</keyword>
<reference evidence="3" key="1">
    <citation type="submission" date="2013-10" db="EMBL/GenBank/DDBJ databases">
        <title>Genomic analysis of the causative agents of coccidiosis in chickens.</title>
        <authorList>
            <person name="Reid A.J."/>
            <person name="Blake D."/>
            <person name="Billington K."/>
            <person name="Browne H."/>
            <person name="Dunn M."/>
            <person name="Hung S."/>
            <person name="Kawahara F."/>
            <person name="Miranda-Saavedra D."/>
            <person name="Mourier T."/>
            <person name="Nagra H."/>
            <person name="Otto T.D."/>
            <person name="Rawlings N."/>
            <person name="Sanchez A."/>
            <person name="Sanders M."/>
            <person name="Subramaniam C."/>
            <person name="Tay Y."/>
            <person name="Dear P."/>
            <person name="Doerig C."/>
            <person name="Gruber A."/>
            <person name="Parkinson J."/>
            <person name="Shirley M."/>
            <person name="Wan K.L."/>
            <person name="Berriman M."/>
            <person name="Tomley F."/>
            <person name="Pain A."/>
        </authorList>
    </citation>
    <scope>NUCLEOTIDE SEQUENCE [LARGE SCALE GENOMIC DNA]</scope>
    <source>
        <strain evidence="3">Houghton</strain>
    </source>
</reference>
<feature type="compositionally biased region" description="Gly residues" evidence="1">
    <location>
        <begin position="1"/>
        <end position="18"/>
    </location>
</feature>
<feature type="region of interest" description="Disordered" evidence="1">
    <location>
        <begin position="1"/>
        <end position="96"/>
    </location>
</feature>
<reference evidence="3" key="2">
    <citation type="submission" date="2013-10" db="EMBL/GenBank/DDBJ databases">
        <authorList>
            <person name="Aslett M."/>
        </authorList>
    </citation>
    <scope>NUCLEOTIDE SEQUENCE [LARGE SCALE GENOMIC DNA]</scope>
    <source>
        <strain evidence="3">Houghton</strain>
    </source>
</reference>
<feature type="transmembrane region" description="Helical" evidence="2">
    <location>
        <begin position="167"/>
        <end position="189"/>
    </location>
</feature>
<evidence type="ECO:0000256" key="2">
    <source>
        <dbReference type="SAM" id="Phobius"/>
    </source>
</evidence>
<protein>
    <submittedName>
        <fullName evidence="3">Uncharacterized protein</fullName>
    </submittedName>
</protein>
<gene>
    <name evidence="3" type="ORF">ETH_00039280</name>
</gene>
<dbReference type="VEuPathDB" id="ToxoDB:ETH_00039280"/>
<sequence length="240" mass="23975">MGLGGPPKGPGGSCGGPSGDPLGPPGEALQQEGPRGPSAGGPAAQGAPSPAQAEGEGYAEYLGGEPPGPPERGRVLGEGPPRGVPQGDPWEPAKGTPGGPRVGFVFCSAALLPLLIEALQQVHAVEAPKAAAAAAAAADAAAGKKAHYRTSMFADLHRSPPCLLPLLLLRFVLLPAAAAYGISAAVAALSSWARGYLHRGEPPAAAAAELHVPIDGDLLPQRRQRPRRGPPEGGPPRGPL</sequence>
<evidence type="ECO:0000313" key="4">
    <source>
        <dbReference type="Proteomes" id="UP000030747"/>
    </source>
</evidence>
<evidence type="ECO:0000256" key="1">
    <source>
        <dbReference type="SAM" id="MobiDB-lite"/>
    </source>
</evidence>
<feature type="region of interest" description="Disordered" evidence="1">
    <location>
        <begin position="215"/>
        <end position="240"/>
    </location>
</feature>
<evidence type="ECO:0000313" key="3">
    <source>
        <dbReference type="EMBL" id="CDJ44602.1"/>
    </source>
</evidence>
<dbReference type="EMBL" id="HG677345">
    <property type="protein sequence ID" value="CDJ44602.1"/>
    <property type="molecule type" value="Genomic_DNA"/>
</dbReference>